<dbReference type="Proteomes" id="UP000256869">
    <property type="component" value="Unassembled WGS sequence"/>
</dbReference>
<dbReference type="InterPro" id="IPR025436">
    <property type="entry name" value="DUF4179"/>
</dbReference>
<keyword evidence="1" id="KW-0812">Transmembrane</keyword>
<gene>
    <name evidence="4" type="ORF">DFP95_14225</name>
</gene>
<feature type="domain" description="DUF4179" evidence="2">
    <location>
        <begin position="44"/>
        <end position="133"/>
    </location>
</feature>
<name>A0A3D9HQA2_9BACL</name>
<dbReference type="OrthoDB" id="2541898at2"/>
<protein>
    <submittedName>
        <fullName evidence="4">Uncharacterized protein DUF4179</fullName>
    </submittedName>
</protein>
<dbReference type="EMBL" id="QRDY01000042">
    <property type="protein sequence ID" value="RED51650.1"/>
    <property type="molecule type" value="Genomic_DNA"/>
</dbReference>
<accession>A0A3D9HQA2</accession>
<dbReference type="AlphaFoldDB" id="A0A3D9HQA2"/>
<keyword evidence="1" id="KW-0472">Membrane</keyword>
<dbReference type="Pfam" id="PF18705">
    <property type="entry name" value="DUF5643"/>
    <property type="match status" value="1"/>
</dbReference>
<evidence type="ECO:0000313" key="4">
    <source>
        <dbReference type="EMBL" id="RED51650.1"/>
    </source>
</evidence>
<keyword evidence="1" id="KW-1133">Transmembrane helix</keyword>
<organism evidence="4 5">
    <name type="scientific">Cohnella lupini</name>
    <dbReference type="NCBI Taxonomy" id="1294267"/>
    <lineage>
        <taxon>Bacteria</taxon>
        <taxon>Bacillati</taxon>
        <taxon>Bacillota</taxon>
        <taxon>Bacilli</taxon>
        <taxon>Bacillales</taxon>
        <taxon>Paenibacillaceae</taxon>
        <taxon>Cohnella</taxon>
    </lineage>
</organism>
<comment type="caution">
    <text evidence="4">The sequence shown here is derived from an EMBL/GenBank/DDBJ whole genome shotgun (WGS) entry which is preliminary data.</text>
</comment>
<evidence type="ECO:0000256" key="1">
    <source>
        <dbReference type="SAM" id="Phobius"/>
    </source>
</evidence>
<feature type="transmembrane region" description="Helical" evidence="1">
    <location>
        <begin position="47"/>
        <end position="68"/>
    </location>
</feature>
<feature type="domain" description="DUF5643" evidence="3">
    <location>
        <begin position="228"/>
        <end position="352"/>
    </location>
</feature>
<evidence type="ECO:0000259" key="3">
    <source>
        <dbReference type="Pfam" id="PF18705"/>
    </source>
</evidence>
<evidence type="ECO:0000313" key="5">
    <source>
        <dbReference type="Proteomes" id="UP000256869"/>
    </source>
</evidence>
<dbReference type="Gene3D" id="2.60.40.1630">
    <property type="entry name" value="bacillus anthracis domain"/>
    <property type="match status" value="1"/>
</dbReference>
<sequence length="373" mass="41278">MNDPERDQLIRQALVDEMHALPSIIREKMDDTYENLPNRRSVRRNRLVLQTAVLLVTLIICILSLGFISPVMANYLSNLPIIGSAFQSAGDIGLKQAGEELASTSTRQTITDKGVSITLDQVVYDGSRISIGFLHDSKVKFLDIDPRNIQISGSSVSSGYGLRNSEVAPGITATVLTTTVDQVLPNQFSLEIQIKHIQTWENDVKKDLKGDWSFKASVVKVLDGVIEKTFNPPLVKNLEGIKISLTEVAATPLTTRVSFDLVRPNDMEPEHIFAEKRSEGETTVQRELKFKLFDQQGKEISPLSVHGSASGDGIEHKIALFAPLGETQIQYLILRTYVITTPVKKSDSNAYVSVGQPAEKHLSDLDFVIPLIR</sequence>
<evidence type="ECO:0000259" key="2">
    <source>
        <dbReference type="Pfam" id="PF13786"/>
    </source>
</evidence>
<reference evidence="4 5" key="1">
    <citation type="submission" date="2018-07" db="EMBL/GenBank/DDBJ databases">
        <title>Genomic Encyclopedia of Type Strains, Phase III (KMG-III): the genomes of soil and plant-associated and newly described type strains.</title>
        <authorList>
            <person name="Whitman W."/>
        </authorList>
    </citation>
    <scope>NUCLEOTIDE SEQUENCE [LARGE SCALE GENOMIC DNA]</scope>
    <source>
        <strain evidence="4 5">CECT 8236</strain>
    </source>
</reference>
<dbReference type="Pfam" id="PF13786">
    <property type="entry name" value="DUF4179"/>
    <property type="match status" value="1"/>
</dbReference>
<proteinExistence type="predicted"/>
<dbReference type="InterPro" id="IPR040680">
    <property type="entry name" value="DUF5643"/>
</dbReference>
<keyword evidence="5" id="KW-1185">Reference proteome</keyword>
<dbReference type="RefSeq" id="WP_115995982.1">
    <property type="nucleotide sequence ID" value="NZ_QRDY01000042.1"/>
</dbReference>